<accession>B8ERC8</accession>
<dbReference type="STRING" id="395965.Msil_1347"/>
<name>B8ERC8_METSB</name>
<evidence type="ECO:0000313" key="2">
    <source>
        <dbReference type="Proteomes" id="UP000002257"/>
    </source>
</evidence>
<organism evidence="1 2">
    <name type="scientific">Methylocella silvestris (strain DSM 15510 / CIP 108128 / LMG 27833 / NCIMB 13906 / BL2)</name>
    <dbReference type="NCBI Taxonomy" id="395965"/>
    <lineage>
        <taxon>Bacteria</taxon>
        <taxon>Pseudomonadati</taxon>
        <taxon>Pseudomonadota</taxon>
        <taxon>Alphaproteobacteria</taxon>
        <taxon>Hyphomicrobiales</taxon>
        <taxon>Beijerinckiaceae</taxon>
        <taxon>Methylocella</taxon>
    </lineage>
</organism>
<gene>
    <name evidence="1" type="ordered locus">Msil_1347</name>
</gene>
<dbReference type="AlphaFoldDB" id="B8ERC8"/>
<dbReference type="KEGG" id="msl:Msil_1347"/>
<dbReference type="Proteomes" id="UP000002257">
    <property type="component" value="Chromosome"/>
</dbReference>
<dbReference type="HOGENOM" id="CLU_085278_0_0_5"/>
<proteinExistence type="predicted"/>
<reference evidence="1 2" key="1">
    <citation type="journal article" date="2010" name="J. Bacteriol.">
        <title>Complete genome sequence of the aerobic facultative methanotroph Methylocella silvestris BL2.</title>
        <authorList>
            <person name="Chen Y."/>
            <person name="Crombie A."/>
            <person name="Rahman M.T."/>
            <person name="Dedysh S.N."/>
            <person name="Liesack W."/>
            <person name="Stott M.B."/>
            <person name="Alam M."/>
            <person name="Theisen A.R."/>
            <person name="Murrell J.C."/>
            <person name="Dunfield P.F."/>
        </authorList>
    </citation>
    <scope>NUCLEOTIDE SEQUENCE [LARGE SCALE GENOMIC DNA]</scope>
    <source>
        <strain evidence="2">DSM 15510 / CIP 108128 / LMG 27833 / NCIMB 13906 / BL2</strain>
    </source>
</reference>
<dbReference type="EMBL" id="CP001280">
    <property type="protein sequence ID" value="ACK50312.1"/>
    <property type="molecule type" value="Genomic_DNA"/>
</dbReference>
<dbReference type="eggNOG" id="ENOG502Z8FA">
    <property type="taxonomic scope" value="Bacteria"/>
</dbReference>
<keyword evidence="2" id="KW-1185">Reference proteome</keyword>
<protein>
    <submittedName>
        <fullName evidence="1">Uncharacterized protein</fullName>
    </submittedName>
</protein>
<sequence length="321" mass="36233">MLYGTFIYFRDSIRRFPALHRLVWRTRKAIWALQNIGQPKRPIVDAGPVVIEAIRTGRPMAAGKIGFTELLGVRHYVKRREARAKRQPLPPYPPYAADTLFINSGVFPKTDEFYDRFGAFFIEAIANMDVLASWGLAGEANIFNTVAPEATLVTRMSLEPYLQSAPWTAALEGKRVLIVSPFIDTISQQYQRREEIWEDKSILPAFTMLSLRAPFSAGLVPPKQPDWIAAVEELKAQMDAIDFDVALIGAGAFSLPLATHAKKRGGVGIHMGGSLQLLFGVYGNRWKEDKEFQRFFNDSWVRPSAAETPEEVHKNENACYW</sequence>
<evidence type="ECO:0000313" key="1">
    <source>
        <dbReference type="EMBL" id="ACK50312.1"/>
    </source>
</evidence>